<dbReference type="EMBL" id="CAJZBQ010000018">
    <property type="protein sequence ID" value="CAG9317705.1"/>
    <property type="molecule type" value="Genomic_DNA"/>
</dbReference>
<feature type="region of interest" description="Disordered" evidence="1">
    <location>
        <begin position="177"/>
        <end position="208"/>
    </location>
</feature>
<accession>A0AAU9IUJ3</accession>
<sequence length="302" mass="35481">MIYPSPIRLYKLSETKSHKAEMVRTMVKKLHSEKHIQEESEKAEDLRSIMKYKKAWREYLNELLIRSRKKNYANKRESPLVSMTTARDIGVQETPNKEKNCRAIDEDLTLFHKQSFIKDQENFKDEGIQVDTSITKSPKTDLSPKIWRNKRSLSPIDFFKMTNERTIIKVAKVDSPNHRKSNTPLSDFDNTCNSNGEKHEHSKSVKSVPRHVSFENDPSKEIYSALTPKLKHLNKPDLYENHKNRPPKIQKTKEFTENVKSNFMPKRDFNKFIEVEARKQPSDIGKKLNRIRRLKLSELSIS</sequence>
<organism evidence="2 3">
    <name type="scientific">Blepharisma stoltei</name>
    <dbReference type="NCBI Taxonomy" id="1481888"/>
    <lineage>
        <taxon>Eukaryota</taxon>
        <taxon>Sar</taxon>
        <taxon>Alveolata</taxon>
        <taxon>Ciliophora</taxon>
        <taxon>Postciliodesmatophora</taxon>
        <taxon>Heterotrichea</taxon>
        <taxon>Heterotrichida</taxon>
        <taxon>Blepharismidae</taxon>
        <taxon>Blepharisma</taxon>
    </lineage>
</organism>
<evidence type="ECO:0000313" key="3">
    <source>
        <dbReference type="Proteomes" id="UP001162131"/>
    </source>
</evidence>
<protein>
    <submittedName>
        <fullName evidence="2">Uncharacterized protein</fullName>
    </submittedName>
</protein>
<evidence type="ECO:0000313" key="2">
    <source>
        <dbReference type="EMBL" id="CAG9317705.1"/>
    </source>
</evidence>
<keyword evidence="3" id="KW-1185">Reference proteome</keyword>
<feature type="compositionally biased region" description="Polar residues" evidence="1">
    <location>
        <begin position="182"/>
        <end position="195"/>
    </location>
</feature>
<proteinExistence type="predicted"/>
<dbReference type="AlphaFoldDB" id="A0AAU9IUJ3"/>
<gene>
    <name evidence="2" type="ORF">BSTOLATCC_MIC18947</name>
</gene>
<reference evidence="2" key="1">
    <citation type="submission" date="2021-09" db="EMBL/GenBank/DDBJ databases">
        <authorList>
            <consortium name="AG Swart"/>
            <person name="Singh M."/>
            <person name="Singh A."/>
            <person name="Seah K."/>
            <person name="Emmerich C."/>
        </authorList>
    </citation>
    <scope>NUCLEOTIDE SEQUENCE</scope>
    <source>
        <strain evidence="2">ATCC30299</strain>
    </source>
</reference>
<name>A0AAU9IUJ3_9CILI</name>
<dbReference type="Proteomes" id="UP001162131">
    <property type="component" value="Unassembled WGS sequence"/>
</dbReference>
<comment type="caution">
    <text evidence="2">The sequence shown here is derived from an EMBL/GenBank/DDBJ whole genome shotgun (WGS) entry which is preliminary data.</text>
</comment>
<evidence type="ECO:0000256" key="1">
    <source>
        <dbReference type="SAM" id="MobiDB-lite"/>
    </source>
</evidence>